<dbReference type="OrthoDB" id="7375358at2"/>
<protein>
    <submittedName>
        <fullName evidence="2">Alpha/beta fold hydrolase</fullName>
    </submittedName>
</protein>
<proteinExistence type="predicted"/>
<dbReference type="InterPro" id="IPR000073">
    <property type="entry name" value="AB_hydrolase_1"/>
</dbReference>
<reference evidence="2 3" key="1">
    <citation type="submission" date="2018-09" db="EMBL/GenBank/DDBJ databases">
        <authorList>
            <person name="Grouzdev D.S."/>
            <person name="Krutkina M.S."/>
        </authorList>
    </citation>
    <scope>NUCLEOTIDE SEQUENCE [LARGE SCALE GENOMIC DNA]</scope>
    <source>
        <strain evidence="2 3">RmlP001</strain>
    </source>
</reference>
<dbReference type="Gene3D" id="3.40.50.1820">
    <property type="entry name" value="alpha/beta hydrolase"/>
    <property type="match status" value="1"/>
</dbReference>
<evidence type="ECO:0000313" key="2">
    <source>
        <dbReference type="EMBL" id="RYB03730.1"/>
    </source>
</evidence>
<dbReference type="PANTHER" id="PTHR43433">
    <property type="entry name" value="HYDROLASE, ALPHA/BETA FOLD FAMILY PROTEIN"/>
    <property type="match status" value="1"/>
</dbReference>
<evidence type="ECO:0000259" key="1">
    <source>
        <dbReference type="Pfam" id="PF00561"/>
    </source>
</evidence>
<name>A0A4Q2RBC1_9HYPH</name>
<dbReference type="PANTHER" id="PTHR43433:SF5">
    <property type="entry name" value="AB HYDROLASE-1 DOMAIN-CONTAINING PROTEIN"/>
    <property type="match status" value="1"/>
</dbReference>
<dbReference type="RefSeq" id="WP_129220299.1">
    <property type="nucleotide sequence ID" value="NZ_QYBC01000013.1"/>
</dbReference>
<evidence type="ECO:0000313" key="3">
    <source>
        <dbReference type="Proteomes" id="UP000289411"/>
    </source>
</evidence>
<accession>A0A4Q2RBC1</accession>
<keyword evidence="2" id="KW-0378">Hydrolase</keyword>
<reference evidence="2 3" key="2">
    <citation type="submission" date="2019-02" db="EMBL/GenBank/DDBJ databases">
        <title>'Lichenibacterium ramalinii' gen. nov. sp. nov., 'Lichenibacterium minor' gen. nov. sp. nov.</title>
        <authorList>
            <person name="Pankratov T."/>
        </authorList>
    </citation>
    <scope>NUCLEOTIDE SEQUENCE [LARGE SCALE GENOMIC DNA]</scope>
    <source>
        <strain evidence="2 3">RmlP001</strain>
    </source>
</reference>
<dbReference type="Pfam" id="PF00561">
    <property type="entry name" value="Abhydrolase_1"/>
    <property type="match status" value="1"/>
</dbReference>
<dbReference type="PRINTS" id="PR00111">
    <property type="entry name" value="ABHYDROLASE"/>
</dbReference>
<comment type="caution">
    <text evidence="2">The sequence shown here is derived from an EMBL/GenBank/DDBJ whole genome shotgun (WGS) entry which is preliminary data.</text>
</comment>
<dbReference type="Proteomes" id="UP000289411">
    <property type="component" value="Unassembled WGS sequence"/>
</dbReference>
<dbReference type="AlphaFoldDB" id="A0A4Q2RBC1"/>
<gene>
    <name evidence="2" type="ORF">D3272_16445</name>
</gene>
<keyword evidence="3" id="KW-1185">Reference proteome</keyword>
<dbReference type="InterPro" id="IPR029058">
    <property type="entry name" value="AB_hydrolase_fold"/>
</dbReference>
<dbReference type="GO" id="GO:0016787">
    <property type="term" value="F:hydrolase activity"/>
    <property type="evidence" value="ECO:0007669"/>
    <property type="project" value="UniProtKB-KW"/>
</dbReference>
<organism evidence="2 3">
    <name type="scientific">Lichenibacterium ramalinae</name>
    <dbReference type="NCBI Taxonomy" id="2316527"/>
    <lineage>
        <taxon>Bacteria</taxon>
        <taxon>Pseudomonadati</taxon>
        <taxon>Pseudomonadota</taxon>
        <taxon>Alphaproteobacteria</taxon>
        <taxon>Hyphomicrobiales</taxon>
        <taxon>Lichenihabitantaceae</taxon>
        <taxon>Lichenibacterium</taxon>
    </lineage>
</organism>
<dbReference type="SUPFAM" id="SSF53474">
    <property type="entry name" value="alpha/beta-Hydrolases"/>
    <property type="match status" value="1"/>
</dbReference>
<dbReference type="EMBL" id="QYBC01000013">
    <property type="protein sequence ID" value="RYB03730.1"/>
    <property type="molecule type" value="Genomic_DNA"/>
</dbReference>
<sequence length="268" mass="27422">MTRIPFTRDDAALQGYVSGTGLPLLYQHGLGGAEAQVAETVPDHPGVRRLTLECRGHGASRPGTRRPFSIGLFAEDALAFCDAEGVGDLVVGGTSMGAAIALRIAVRHPGRVRGLILARPAWLFAAAPETLRPYVEAAAAMRAAAPAAAKAAFAASPTGRRLAAEAPDNYASLIGFFDAPDLAALADILADIAGDGPGVDRQEAAALAVPTLVIGHGEDLVHPLATAEALAATIPGARLARIPSKQSARPAHVAAFRAAVADFLAPLT</sequence>
<feature type="domain" description="AB hydrolase-1" evidence="1">
    <location>
        <begin position="23"/>
        <end position="238"/>
    </location>
</feature>
<dbReference type="InterPro" id="IPR050471">
    <property type="entry name" value="AB_hydrolase"/>
</dbReference>